<proteinExistence type="predicted"/>
<comment type="caution">
    <text evidence="1">The sequence shown here is derived from an EMBL/GenBank/DDBJ whole genome shotgun (WGS) entry which is preliminary data.</text>
</comment>
<protein>
    <recommendedName>
        <fullName evidence="3">DUF1795 domain-containing protein</fullName>
    </recommendedName>
</protein>
<dbReference type="EMBL" id="BAABCW010000039">
    <property type="protein sequence ID" value="GAA3523656.1"/>
    <property type="molecule type" value="Genomic_DNA"/>
</dbReference>
<evidence type="ECO:0000313" key="1">
    <source>
        <dbReference type="EMBL" id="GAA3523656.1"/>
    </source>
</evidence>
<sequence length="157" mass="18393">MSSDLNKTKKIYFYNGLISFNIPSDWIEEYESEETSGTFYEDIPFSGTFRIRLLMLNSPNPMEKKDVLEVLNADNQTSNNPIILQNGNAYKKFIDRTIDSGHNITIYYWSLANINSSNSARLANFSYTVLTEFENEKWVQNEIRFLNREIEKVDFKD</sequence>
<dbReference type="RefSeq" id="WP_344931012.1">
    <property type="nucleotide sequence ID" value="NZ_BAABCW010000039.1"/>
</dbReference>
<evidence type="ECO:0008006" key="3">
    <source>
        <dbReference type="Google" id="ProtNLM"/>
    </source>
</evidence>
<gene>
    <name evidence="1" type="ORF">GCM10022393_43150</name>
</gene>
<organism evidence="1 2">
    <name type="scientific">Aquimarina addita</name>
    <dbReference type="NCBI Taxonomy" id="870485"/>
    <lineage>
        <taxon>Bacteria</taxon>
        <taxon>Pseudomonadati</taxon>
        <taxon>Bacteroidota</taxon>
        <taxon>Flavobacteriia</taxon>
        <taxon>Flavobacteriales</taxon>
        <taxon>Flavobacteriaceae</taxon>
        <taxon>Aquimarina</taxon>
    </lineage>
</organism>
<name>A0ABP6UZ57_9FLAO</name>
<keyword evidence="2" id="KW-1185">Reference proteome</keyword>
<dbReference type="Proteomes" id="UP001500459">
    <property type="component" value="Unassembled WGS sequence"/>
</dbReference>
<evidence type="ECO:0000313" key="2">
    <source>
        <dbReference type="Proteomes" id="UP001500459"/>
    </source>
</evidence>
<accession>A0ABP6UZ57</accession>
<dbReference type="Gene3D" id="3.40.1000.10">
    <property type="entry name" value="Mog1/PsbP, alpha/beta/alpha sandwich"/>
    <property type="match status" value="1"/>
</dbReference>
<reference evidence="2" key="1">
    <citation type="journal article" date="2019" name="Int. J. Syst. Evol. Microbiol.">
        <title>The Global Catalogue of Microorganisms (GCM) 10K type strain sequencing project: providing services to taxonomists for standard genome sequencing and annotation.</title>
        <authorList>
            <consortium name="The Broad Institute Genomics Platform"/>
            <consortium name="The Broad Institute Genome Sequencing Center for Infectious Disease"/>
            <person name="Wu L."/>
            <person name="Ma J."/>
        </authorList>
    </citation>
    <scope>NUCLEOTIDE SEQUENCE [LARGE SCALE GENOMIC DNA]</scope>
    <source>
        <strain evidence="2">JCM 17106</strain>
    </source>
</reference>